<dbReference type="InterPro" id="IPR002470">
    <property type="entry name" value="Peptidase_S9A"/>
</dbReference>
<evidence type="ECO:0000256" key="7">
    <source>
        <dbReference type="SAM" id="MobiDB-lite"/>
    </source>
</evidence>
<keyword evidence="6" id="KW-0720">Serine protease</keyword>
<feature type="compositionally biased region" description="Basic and acidic residues" evidence="7">
    <location>
        <begin position="14"/>
        <end position="23"/>
    </location>
</feature>
<evidence type="ECO:0000259" key="9">
    <source>
        <dbReference type="Pfam" id="PF02897"/>
    </source>
</evidence>
<reference evidence="11" key="1">
    <citation type="submission" date="2016-10" db="EMBL/GenBank/DDBJ databases">
        <authorList>
            <person name="Varghese N."/>
            <person name="Submissions S."/>
        </authorList>
    </citation>
    <scope>NUCLEOTIDE SEQUENCE [LARGE SCALE GENOMIC DNA]</scope>
    <source>
        <strain evidence="11">CGMCC 1.10218</strain>
    </source>
</reference>
<dbReference type="Proteomes" id="UP000199223">
    <property type="component" value="Unassembled WGS sequence"/>
</dbReference>
<dbReference type="EMBL" id="FNZA01000016">
    <property type="protein sequence ID" value="SEJ73845.1"/>
    <property type="molecule type" value="Genomic_DNA"/>
</dbReference>
<dbReference type="AlphaFoldDB" id="A0A1H7BKD0"/>
<feature type="region of interest" description="Disordered" evidence="7">
    <location>
        <begin position="1"/>
        <end position="23"/>
    </location>
</feature>
<dbReference type="GO" id="GO:0005829">
    <property type="term" value="C:cytosol"/>
    <property type="evidence" value="ECO:0007669"/>
    <property type="project" value="TreeGrafter"/>
</dbReference>
<dbReference type="InterPro" id="IPR051167">
    <property type="entry name" value="Prolyl_oligopep/macrocyclase"/>
</dbReference>
<keyword evidence="11" id="KW-1185">Reference proteome</keyword>
<comment type="similarity">
    <text evidence="2">Belongs to the peptidase S9A family.</text>
</comment>
<dbReference type="Pfam" id="PF00326">
    <property type="entry name" value="Peptidase_S9"/>
    <property type="match status" value="1"/>
</dbReference>
<dbReference type="SUPFAM" id="SSF53474">
    <property type="entry name" value="alpha/beta-Hydrolases"/>
    <property type="match status" value="1"/>
</dbReference>
<dbReference type="PANTHER" id="PTHR42881:SF2">
    <property type="entry name" value="PROLYL ENDOPEPTIDASE"/>
    <property type="match status" value="1"/>
</dbReference>
<comment type="catalytic activity">
    <reaction evidence="1">
        <text>Hydrolysis of Pro-|-Xaa &gt;&gt; Ala-|-Xaa in oligopeptides.</text>
        <dbReference type="EC" id="3.4.21.26"/>
    </reaction>
</comment>
<dbReference type="FunFam" id="3.40.50.1820:FF:000005">
    <property type="entry name" value="Prolyl endopeptidase"/>
    <property type="match status" value="1"/>
</dbReference>
<proteinExistence type="inferred from homology"/>
<dbReference type="PRINTS" id="PR00862">
    <property type="entry name" value="PROLIGOPTASE"/>
</dbReference>
<feature type="domain" description="Peptidase S9 prolyl oligopeptidase catalytic" evidence="8">
    <location>
        <begin position="482"/>
        <end position="694"/>
    </location>
</feature>
<keyword evidence="5" id="KW-0378">Hydrolase</keyword>
<evidence type="ECO:0000256" key="3">
    <source>
        <dbReference type="ARBA" id="ARBA00011897"/>
    </source>
</evidence>
<evidence type="ECO:0000256" key="1">
    <source>
        <dbReference type="ARBA" id="ARBA00001070"/>
    </source>
</evidence>
<sequence length="696" mass="75941">MPPFRPALTYPESSRGEHHDTYSDAHGQSVQVADPYRWLEDPDSPETRAWVEAQNRVTDTFLAELPARAHYRARLGELWNFPKDGVPWERGGRYFRTFNPGLLNQPLLQVADSPRGPWRELLDPNVLSGDGTVALMGAEVSDDGKTLAYATQSGGSDWLTWQVREVEGGAEPDQPLRWSKFSGAAWLPDGSGFFYSAYDAPQAGEGSGEALTSANRNQRLMFHRLGQAQEHDELVLSRPDQPDWGFSGRVSEDGRWLLVSVWLGTSPKNQLWVRRLTGSGPGAGGFSEVVADFHAGFQVVGSEGDTLFLLTDEDAPLGKLLAWNVTTGERRDLIPEGPDKLEQVLTVPEGFLAVTLRDASHRLALHGRTGERIREIELPSLGTLTLSGQAGSREVFLGFTSFLFPTRPYRLELPAGDLEPLAAPATTFNPDAYEVTQDFATSKDGTRVPLFIVARRGASRDGSNRTLLYAYGGFGISLTPVFSPSRLAWLERGGVFVQANLRGGGEYGEGWHEAGTLTAKQNVFDDFIAVAEHLTAQGWTTPERLAIQGGSNGGLLVGAAITQRPELFGAAVAQVGVLDMLRYQHFTIGWAWASDYGRSDDPAMFDTLRAYSPLHNLKEGTSYPATLITTGDHDDRVVPAHSYKFAAELQRVQAGAAPTLIRIQTRGGHGAGKPTALVIEEAADIWAFLEGVLEGD</sequence>
<evidence type="ECO:0000256" key="2">
    <source>
        <dbReference type="ARBA" id="ARBA00005228"/>
    </source>
</evidence>
<dbReference type="Gene3D" id="3.40.50.1820">
    <property type="entry name" value="alpha/beta hydrolase"/>
    <property type="match status" value="1"/>
</dbReference>
<dbReference type="STRING" id="856736.SAMN04488058_11667"/>
<evidence type="ECO:0000256" key="4">
    <source>
        <dbReference type="ARBA" id="ARBA00022670"/>
    </source>
</evidence>
<dbReference type="GO" id="GO:0070012">
    <property type="term" value="F:oligopeptidase activity"/>
    <property type="evidence" value="ECO:0007669"/>
    <property type="project" value="TreeGrafter"/>
</dbReference>
<dbReference type="EC" id="3.4.21.26" evidence="3"/>
<evidence type="ECO:0000256" key="6">
    <source>
        <dbReference type="ARBA" id="ARBA00022825"/>
    </source>
</evidence>
<keyword evidence="4" id="KW-0645">Protease</keyword>
<evidence type="ECO:0000256" key="5">
    <source>
        <dbReference type="ARBA" id="ARBA00022801"/>
    </source>
</evidence>
<organism evidence="10 11">
    <name type="scientific">Deinococcus reticulitermitis</name>
    <dbReference type="NCBI Taxonomy" id="856736"/>
    <lineage>
        <taxon>Bacteria</taxon>
        <taxon>Thermotogati</taxon>
        <taxon>Deinococcota</taxon>
        <taxon>Deinococci</taxon>
        <taxon>Deinococcales</taxon>
        <taxon>Deinococcaceae</taxon>
        <taxon>Deinococcus</taxon>
    </lineage>
</organism>
<evidence type="ECO:0000313" key="10">
    <source>
        <dbReference type="EMBL" id="SEJ73845.1"/>
    </source>
</evidence>
<evidence type="ECO:0000259" key="8">
    <source>
        <dbReference type="Pfam" id="PF00326"/>
    </source>
</evidence>
<evidence type="ECO:0000313" key="11">
    <source>
        <dbReference type="Proteomes" id="UP000199223"/>
    </source>
</evidence>
<accession>A0A1H7BKD0</accession>
<name>A0A1H7BKD0_9DEIO</name>
<dbReference type="RefSeq" id="WP_092265276.1">
    <property type="nucleotide sequence ID" value="NZ_FNZA01000016.1"/>
</dbReference>
<feature type="domain" description="Peptidase S9A N-terminal" evidence="9">
    <location>
        <begin position="22"/>
        <end position="422"/>
    </location>
</feature>
<dbReference type="InterPro" id="IPR001375">
    <property type="entry name" value="Peptidase_S9_cat"/>
</dbReference>
<dbReference type="Pfam" id="PF02897">
    <property type="entry name" value="Peptidase_S9_N"/>
    <property type="match status" value="1"/>
</dbReference>
<dbReference type="InterPro" id="IPR029058">
    <property type="entry name" value="AB_hydrolase_fold"/>
</dbReference>
<dbReference type="SUPFAM" id="SSF50993">
    <property type="entry name" value="Peptidase/esterase 'gauge' domain"/>
    <property type="match status" value="1"/>
</dbReference>
<dbReference type="Gene3D" id="2.130.10.120">
    <property type="entry name" value="Prolyl oligopeptidase, N-terminal domain"/>
    <property type="match status" value="1"/>
</dbReference>
<gene>
    <name evidence="10" type="ORF">SAMN04488058_11667</name>
</gene>
<dbReference type="OrthoDB" id="9801421at2"/>
<dbReference type="GO" id="GO:0004252">
    <property type="term" value="F:serine-type endopeptidase activity"/>
    <property type="evidence" value="ECO:0007669"/>
    <property type="project" value="UniProtKB-EC"/>
</dbReference>
<dbReference type="PANTHER" id="PTHR42881">
    <property type="entry name" value="PROLYL ENDOPEPTIDASE"/>
    <property type="match status" value="1"/>
</dbReference>
<dbReference type="InterPro" id="IPR023302">
    <property type="entry name" value="Pept_S9A_N"/>
</dbReference>
<dbReference type="GO" id="GO:0006508">
    <property type="term" value="P:proteolysis"/>
    <property type="evidence" value="ECO:0007669"/>
    <property type="project" value="UniProtKB-KW"/>
</dbReference>
<protein>
    <recommendedName>
        <fullName evidence="3">prolyl oligopeptidase</fullName>
        <ecNumber evidence="3">3.4.21.26</ecNumber>
    </recommendedName>
</protein>